<dbReference type="RefSeq" id="XP_033382798.1">
    <property type="nucleotide sequence ID" value="XM_033528241.1"/>
</dbReference>
<evidence type="ECO:0000313" key="3">
    <source>
        <dbReference type="Proteomes" id="UP000799778"/>
    </source>
</evidence>
<dbReference type="GeneID" id="54285638"/>
<feature type="signal peptide" evidence="1">
    <location>
        <begin position="1"/>
        <end position="16"/>
    </location>
</feature>
<reference evidence="2" key="1">
    <citation type="journal article" date="2020" name="Stud. Mycol.">
        <title>101 Dothideomycetes genomes: a test case for predicting lifestyles and emergence of pathogens.</title>
        <authorList>
            <person name="Haridas S."/>
            <person name="Albert R."/>
            <person name="Binder M."/>
            <person name="Bloem J."/>
            <person name="Labutti K."/>
            <person name="Salamov A."/>
            <person name="Andreopoulos B."/>
            <person name="Baker S."/>
            <person name="Barry K."/>
            <person name="Bills G."/>
            <person name="Bluhm B."/>
            <person name="Cannon C."/>
            <person name="Castanera R."/>
            <person name="Culley D."/>
            <person name="Daum C."/>
            <person name="Ezra D."/>
            <person name="Gonzalez J."/>
            <person name="Henrissat B."/>
            <person name="Kuo A."/>
            <person name="Liang C."/>
            <person name="Lipzen A."/>
            <person name="Lutzoni F."/>
            <person name="Magnuson J."/>
            <person name="Mondo S."/>
            <person name="Nolan M."/>
            <person name="Ohm R."/>
            <person name="Pangilinan J."/>
            <person name="Park H.-J."/>
            <person name="Ramirez L."/>
            <person name="Alfaro M."/>
            <person name="Sun H."/>
            <person name="Tritt A."/>
            <person name="Yoshinaga Y."/>
            <person name="Zwiers L.-H."/>
            <person name="Turgeon B."/>
            <person name="Goodwin S."/>
            <person name="Spatafora J."/>
            <person name="Crous P."/>
            <person name="Grigoriev I."/>
        </authorList>
    </citation>
    <scope>NUCLEOTIDE SEQUENCE</scope>
    <source>
        <strain evidence="2">CBS 175.79</strain>
    </source>
</reference>
<dbReference type="AlphaFoldDB" id="A0A6A5XNI8"/>
<gene>
    <name evidence="2" type="ORF">BU24DRAFT_423395</name>
</gene>
<protein>
    <recommendedName>
        <fullName evidence="4">Hydrophobin</fullName>
    </recommendedName>
</protein>
<accession>A0A6A5XNI8</accession>
<keyword evidence="3" id="KW-1185">Reference proteome</keyword>
<evidence type="ECO:0000313" key="2">
    <source>
        <dbReference type="EMBL" id="KAF2014459.1"/>
    </source>
</evidence>
<name>A0A6A5XNI8_9PLEO</name>
<keyword evidence="1" id="KW-0732">Signal</keyword>
<evidence type="ECO:0000256" key="1">
    <source>
        <dbReference type="SAM" id="SignalP"/>
    </source>
</evidence>
<dbReference type="Proteomes" id="UP000799778">
    <property type="component" value="Unassembled WGS sequence"/>
</dbReference>
<proteinExistence type="predicted"/>
<evidence type="ECO:0008006" key="4">
    <source>
        <dbReference type="Google" id="ProtNLM"/>
    </source>
</evidence>
<feature type="chain" id="PRO_5025660788" description="Hydrophobin" evidence="1">
    <location>
        <begin position="17"/>
        <end position="140"/>
    </location>
</feature>
<dbReference type="EMBL" id="ML978070">
    <property type="protein sequence ID" value="KAF2014459.1"/>
    <property type="molecule type" value="Genomic_DNA"/>
</dbReference>
<sequence length="140" mass="14704">MVCFIVGLSLIASAFASPVARPADFEPAVIDYACQTSSSCGYIAKSTACCGGSPPASSKICANVDSEMNTGFLPPNFEASRMNSKCARFAGDVGTCVVQDVDVVPWGQNVDSCGCVQGKCVEVGESTENRDNMVRRVKML</sequence>
<organism evidence="2 3">
    <name type="scientific">Aaosphaeria arxii CBS 175.79</name>
    <dbReference type="NCBI Taxonomy" id="1450172"/>
    <lineage>
        <taxon>Eukaryota</taxon>
        <taxon>Fungi</taxon>
        <taxon>Dikarya</taxon>
        <taxon>Ascomycota</taxon>
        <taxon>Pezizomycotina</taxon>
        <taxon>Dothideomycetes</taxon>
        <taxon>Pleosporomycetidae</taxon>
        <taxon>Pleosporales</taxon>
        <taxon>Pleosporales incertae sedis</taxon>
        <taxon>Aaosphaeria</taxon>
    </lineage>
</organism>